<dbReference type="Proteomes" id="UP001487740">
    <property type="component" value="Unassembled WGS sequence"/>
</dbReference>
<reference evidence="4 5" key="1">
    <citation type="submission" date="2023-03" db="EMBL/GenBank/DDBJ databases">
        <title>High-quality genome of Scylla paramamosain provides insights in environmental adaptation.</title>
        <authorList>
            <person name="Zhang L."/>
        </authorList>
    </citation>
    <scope>NUCLEOTIDE SEQUENCE [LARGE SCALE GENOMIC DNA]</scope>
    <source>
        <strain evidence="4">LZ_2023a</strain>
        <tissue evidence="4">Muscle</tissue>
    </source>
</reference>
<organism evidence="4 5">
    <name type="scientific">Scylla paramamosain</name>
    <name type="common">Mud crab</name>
    <dbReference type="NCBI Taxonomy" id="85552"/>
    <lineage>
        <taxon>Eukaryota</taxon>
        <taxon>Metazoa</taxon>
        <taxon>Ecdysozoa</taxon>
        <taxon>Arthropoda</taxon>
        <taxon>Crustacea</taxon>
        <taxon>Multicrustacea</taxon>
        <taxon>Malacostraca</taxon>
        <taxon>Eumalacostraca</taxon>
        <taxon>Eucarida</taxon>
        <taxon>Decapoda</taxon>
        <taxon>Pleocyemata</taxon>
        <taxon>Brachyura</taxon>
        <taxon>Eubrachyura</taxon>
        <taxon>Portunoidea</taxon>
        <taxon>Portunidae</taxon>
        <taxon>Portuninae</taxon>
        <taxon>Scylla</taxon>
    </lineage>
</organism>
<evidence type="ECO:0000313" key="4">
    <source>
        <dbReference type="EMBL" id="KAK8405886.1"/>
    </source>
</evidence>
<protein>
    <submittedName>
        <fullName evidence="4">Uncharacterized protein</fullName>
    </submittedName>
</protein>
<keyword evidence="5" id="KW-1185">Reference proteome</keyword>
<keyword evidence="2" id="KW-0802">TPR repeat</keyword>
<name>A0AAW0V131_SCYPA</name>
<accession>A0AAW0V131</accession>
<dbReference type="GO" id="GO:0005654">
    <property type="term" value="C:nucleoplasm"/>
    <property type="evidence" value="ECO:0007669"/>
    <property type="project" value="TreeGrafter"/>
</dbReference>
<keyword evidence="1" id="KW-0677">Repeat</keyword>
<sequence>MASTTPSIKAQADSTTTQQPTTDEKVRAASAAAFDRFSRGKRHLLVGDFKSAVAAFEEATESLVELCGEQAPECGDAYCRCGRALLELTVTRAMGASVCWCKLGACRETPWCSRRLPHPLPPALPHPDTMAQQRRHSTCYMTLADALLTWQR</sequence>
<evidence type="ECO:0000256" key="3">
    <source>
        <dbReference type="SAM" id="MobiDB-lite"/>
    </source>
</evidence>
<comment type="caution">
    <text evidence="4">The sequence shown here is derived from an EMBL/GenBank/DDBJ whole genome shotgun (WGS) entry which is preliminary data.</text>
</comment>
<evidence type="ECO:0000256" key="2">
    <source>
        <dbReference type="ARBA" id="ARBA00022803"/>
    </source>
</evidence>
<dbReference type="PANTHER" id="PTHR15081:SF1">
    <property type="entry name" value="NUCLEAR AUTOANTIGENIC SPERM PROTEIN"/>
    <property type="match status" value="1"/>
</dbReference>
<dbReference type="EMBL" id="JARAKH010000002">
    <property type="protein sequence ID" value="KAK8405886.1"/>
    <property type="molecule type" value="Genomic_DNA"/>
</dbReference>
<dbReference type="AlphaFoldDB" id="A0AAW0V131"/>
<dbReference type="GO" id="GO:0006335">
    <property type="term" value="P:DNA replication-dependent chromatin assembly"/>
    <property type="evidence" value="ECO:0007669"/>
    <property type="project" value="TreeGrafter"/>
</dbReference>
<feature type="non-terminal residue" evidence="4">
    <location>
        <position position="152"/>
    </location>
</feature>
<feature type="compositionally biased region" description="Polar residues" evidence="3">
    <location>
        <begin position="1"/>
        <end position="21"/>
    </location>
</feature>
<dbReference type="GO" id="GO:0042393">
    <property type="term" value="F:histone binding"/>
    <property type="evidence" value="ECO:0007669"/>
    <property type="project" value="TreeGrafter"/>
</dbReference>
<dbReference type="InterPro" id="IPR051730">
    <property type="entry name" value="NASP-like"/>
</dbReference>
<evidence type="ECO:0000313" key="5">
    <source>
        <dbReference type="Proteomes" id="UP001487740"/>
    </source>
</evidence>
<dbReference type="PANTHER" id="PTHR15081">
    <property type="entry name" value="NUCLEAR AUTOANTIGENIC SPERM PROTEIN NASP -RELATED"/>
    <property type="match status" value="1"/>
</dbReference>
<gene>
    <name evidence="4" type="ORF">O3P69_006949</name>
</gene>
<evidence type="ECO:0000256" key="1">
    <source>
        <dbReference type="ARBA" id="ARBA00022737"/>
    </source>
</evidence>
<proteinExistence type="predicted"/>
<feature type="region of interest" description="Disordered" evidence="3">
    <location>
        <begin position="1"/>
        <end position="24"/>
    </location>
</feature>
<dbReference type="GO" id="GO:0034080">
    <property type="term" value="P:CENP-A containing chromatin assembly"/>
    <property type="evidence" value="ECO:0007669"/>
    <property type="project" value="TreeGrafter"/>
</dbReference>